<keyword evidence="4" id="KW-0378">Hydrolase</keyword>
<name>A0A3B0VJ43_9ZZZZ</name>
<dbReference type="CDD" id="cd09873">
    <property type="entry name" value="PIN_Pae0151-like"/>
    <property type="match status" value="1"/>
</dbReference>
<accession>A0A3B0VJ43</accession>
<protein>
    <recommendedName>
        <fullName evidence="6">PIN domain-containing protein</fullName>
    </recommendedName>
</protein>
<dbReference type="SUPFAM" id="SSF88723">
    <property type="entry name" value="PIN domain-like"/>
    <property type="match status" value="1"/>
</dbReference>
<dbReference type="Gene3D" id="3.40.50.1010">
    <property type="entry name" value="5'-nuclease"/>
    <property type="match status" value="1"/>
</dbReference>
<evidence type="ECO:0000256" key="5">
    <source>
        <dbReference type="ARBA" id="ARBA00022842"/>
    </source>
</evidence>
<evidence type="ECO:0000256" key="4">
    <source>
        <dbReference type="ARBA" id="ARBA00022801"/>
    </source>
</evidence>
<dbReference type="GO" id="GO:0016787">
    <property type="term" value="F:hydrolase activity"/>
    <property type="evidence" value="ECO:0007669"/>
    <property type="project" value="UniProtKB-KW"/>
</dbReference>
<keyword evidence="5" id="KW-0460">Magnesium</keyword>
<dbReference type="AlphaFoldDB" id="A0A3B0VJ43"/>
<evidence type="ECO:0000256" key="2">
    <source>
        <dbReference type="ARBA" id="ARBA00022722"/>
    </source>
</evidence>
<evidence type="ECO:0000256" key="3">
    <source>
        <dbReference type="ARBA" id="ARBA00022723"/>
    </source>
</evidence>
<dbReference type="PANTHER" id="PTHR35901">
    <property type="entry name" value="RIBONUCLEASE VAPC3"/>
    <property type="match status" value="1"/>
</dbReference>
<evidence type="ECO:0000313" key="7">
    <source>
        <dbReference type="EMBL" id="VAW31674.1"/>
    </source>
</evidence>
<keyword evidence="3" id="KW-0479">Metal-binding</keyword>
<evidence type="ECO:0000259" key="6">
    <source>
        <dbReference type="Pfam" id="PF01850"/>
    </source>
</evidence>
<keyword evidence="2" id="KW-0540">Nuclease</keyword>
<dbReference type="EMBL" id="UOEU01000269">
    <property type="protein sequence ID" value="VAW31674.1"/>
    <property type="molecule type" value="Genomic_DNA"/>
</dbReference>
<organism evidence="7">
    <name type="scientific">hydrothermal vent metagenome</name>
    <dbReference type="NCBI Taxonomy" id="652676"/>
    <lineage>
        <taxon>unclassified sequences</taxon>
        <taxon>metagenomes</taxon>
        <taxon>ecological metagenomes</taxon>
    </lineage>
</organism>
<evidence type="ECO:0000256" key="1">
    <source>
        <dbReference type="ARBA" id="ARBA00022649"/>
    </source>
</evidence>
<dbReference type="InterPro" id="IPR029060">
    <property type="entry name" value="PIN-like_dom_sf"/>
</dbReference>
<dbReference type="InterPro" id="IPR022907">
    <property type="entry name" value="VapC_family"/>
</dbReference>
<proteinExistence type="inferred from homology"/>
<sequence length="134" mass="15506">MIVVDSNILAYWLLPGDQMELAEQIWEQDANWIMPPLWKSEFRSILAKFLRDKRISLAEARTVMKEAESILKNKAYDIDSDRVLHLVHESRCSAYDCEFVVLAQRFGVSLVTADKQILREFPAVAVSMKQFIKS</sequence>
<dbReference type="Pfam" id="PF01850">
    <property type="entry name" value="PIN"/>
    <property type="match status" value="1"/>
</dbReference>
<dbReference type="InterPro" id="IPR002716">
    <property type="entry name" value="PIN_dom"/>
</dbReference>
<gene>
    <name evidence="7" type="ORF">MNBD_CHLOROFLEXI01-4506</name>
</gene>
<reference evidence="7" key="1">
    <citation type="submission" date="2018-06" db="EMBL/GenBank/DDBJ databases">
        <authorList>
            <person name="Zhirakovskaya E."/>
        </authorList>
    </citation>
    <scope>NUCLEOTIDE SEQUENCE</scope>
</reference>
<keyword evidence="1" id="KW-1277">Toxin-antitoxin system</keyword>
<dbReference type="InterPro" id="IPR051619">
    <property type="entry name" value="TypeII_TA_RNase_PINc/VapC"/>
</dbReference>
<dbReference type="PANTHER" id="PTHR35901:SF1">
    <property type="entry name" value="EXONUCLEASE VAPC9"/>
    <property type="match status" value="1"/>
</dbReference>
<dbReference type="HAMAP" id="MF_00265">
    <property type="entry name" value="VapC_Nob1"/>
    <property type="match status" value="1"/>
</dbReference>
<dbReference type="GO" id="GO:0004540">
    <property type="term" value="F:RNA nuclease activity"/>
    <property type="evidence" value="ECO:0007669"/>
    <property type="project" value="InterPro"/>
</dbReference>
<dbReference type="InterPro" id="IPR044153">
    <property type="entry name" value="PIN_Pae0151-like"/>
</dbReference>
<feature type="domain" description="PIN" evidence="6">
    <location>
        <begin position="2"/>
        <end position="118"/>
    </location>
</feature>
<dbReference type="GO" id="GO:0046872">
    <property type="term" value="F:metal ion binding"/>
    <property type="evidence" value="ECO:0007669"/>
    <property type="project" value="UniProtKB-KW"/>
</dbReference>